<dbReference type="InParanoid" id="A0A078AFE8"/>
<gene>
    <name evidence="2" type="primary">Contig4622.g4936</name>
    <name evidence="2" type="ORF">STYLEM_9980</name>
</gene>
<evidence type="ECO:0000256" key="1">
    <source>
        <dbReference type="SAM" id="MobiDB-lite"/>
    </source>
</evidence>
<feature type="region of interest" description="Disordered" evidence="1">
    <location>
        <begin position="193"/>
        <end position="229"/>
    </location>
</feature>
<feature type="compositionally biased region" description="Basic and acidic residues" evidence="1">
    <location>
        <begin position="212"/>
        <end position="221"/>
    </location>
</feature>
<dbReference type="Proteomes" id="UP000039865">
    <property type="component" value="Unassembled WGS sequence"/>
</dbReference>
<name>A0A078AFE8_STYLE</name>
<protein>
    <submittedName>
        <fullName evidence="2">Uncharacterized protein</fullName>
    </submittedName>
</protein>
<dbReference type="EMBL" id="CCKQ01009482">
    <property type="protein sequence ID" value="CDW80974.1"/>
    <property type="molecule type" value="Genomic_DNA"/>
</dbReference>
<proteinExistence type="predicted"/>
<organism evidence="2 3">
    <name type="scientific">Stylonychia lemnae</name>
    <name type="common">Ciliate</name>
    <dbReference type="NCBI Taxonomy" id="5949"/>
    <lineage>
        <taxon>Eukaryota</taxon>
        <taxon>Sar</taxon>
        <taxon>Alveolata</taxon>
        <taxon>Ciliophora</taxon>
        <taxon>Intramacronucleata</taxon>
        <taxon>Spirotrichea</taxon>
        <taxon>Stichotrichia</taxon>
        <taxon>Sporadotrichida</taxon>
        <taxon>Oxytrichidae</taxon>
        <taxon>Stylonychinae</taxon>
        <taxon>Stylonychia</taxon>
    </lineage>
</organism>
<dbReference type="OrthoDB" id="289648at2759"/>
<evidence type="ECO:0000313" key="3">
    <source>
        <dbReference type="Proteomes" id="UP000039865"/>
    </source>
</evidence>
<evidence type="ECO:0000313" key="2">
    <source>
        <dbReference type="EMBL" id="CDW80974.1"/>
    </source>
</evidence>
<reference evidence="2 3" key="1">
    <citation type="submission" date="2014-06" db="EMBL/GenBank/DDBJ databases">
        <authorList>
            <person name="Swart Estienne"/>
        </authorList>
    </citation>
    <scope>NUCLEOTIDE SEQUENCE [LARGE SCALE GENOMIC DNA]</scope>
    <source>
        <strain evidence="2 3">130c</strain>
    </source>
</reference>
<dbReference type="AlphaFoldDB" id="A0A078AFE8"/>
<accession>A0A078AFE8</accession>
<keyword evidence="3" id="KW-1185">Reference proteome</keyword>
<feature type="compositionally biased region" description="Polar residues" evidence="1">
    <location>
        <begin position="193"/>
        <end position="211"/>
    </location>
</feature>
<sequence length="229" mass="26463">MVNREQHSISKSVEIRNQATDKRIVKLDSKNFDIGFLIQNLNKTDVDVYEYVSLLVTNSAFEFNGEAKFISETKQYMTLCDPDRFLGVLKGNTDIRIAGKYFCPPLNYSIEVFGTQVSQYSKSMNIRVEVCTKKWLQQIYGELGGKFTIVFGLTSLLLRNIEEFMFFKKLLRSLYLFTRIPIVKEECINVEQQNDTNNDSDSVQNKQQTNEKGQKDSEQQMKENSNPGK</sequence>